<accession>A0A553BUC0</accession>
<feature type="domain" description="Fibronectin type-III" evidence="1">
    <location>
        <begin position="31"/>
        <end position="129"/>
    </location>
</feature>
<dbReference type="InterPro" id="IPR036116">
    <property type="entry name" value="FN3_sf"/>
</dbReference>
<evidence type="ECO:0000313" key="2">
    <source>
        <dbReference type="EMBL" id="TRX07696.1"/>
    </source>
</evidence>
<dbReference type="RefSeq" id="WP_143386896.1">
    <property type="nucleotide sequence ID" value="NZ_VJZL01000005.1"/>
</dbReference>
<protein>
    <recommendedName>
        <fullName evidence="1">Fibronectin type-III domain-containing protein</fullName>
    </recommendedName>
</protein>
<keyword evidence="4" id="KW-1185">Reference proteome</keyword>
<dbReference type="PROSITE" id="PS50853">
    <property type="entry name" value="FN3"/>
    <property type="match status" value="1"/>
</dbReference>
<reference evidence="4 5" key="1">
    <citation type="submission" date="2019-07" db="EMBL/GenBank/DDBJ databases">
        <title>Novel species of Flavobacterium.</title>
        <authorList>
            <person name="Liu Q."/>
            <person name="Xin Y.-H."/>
        </authorList>
    </citation>
    <scope>NUCLEOTIDE SEQUENCE [LARGE SCALE GENOMIC DNA]</scope>
    <source>
        <strain evidence="2 4">GSP39</strain>
        <strain evidence="3 5">GSR22</strain>
    </source>
</reference>
<dbReference type="AlphaFoldDB" id="A0A553BUC0"/>
<organism evidence="3 5">
    <name type="scientific">Flavobacterium gawalongense</name>
    <dbReference type="NCBI Taxonomy" id="2594432"/>
    <lineage>
        <taxon>Bacteria</taxon>
        <taxon>Pseudomonadati</taxon>
        <taxon>Bacteroidota</taxon>
        <taxon>Flavobacteriia</taxon>
        <taxon>Flavobacteriales</taxon>
        <taxon>Flavobacteriaceae</taxon>
        <taxon>Flavobacterium</taxon>
    </lineage>
</organism>
<dbReference type="InterPro" id="IPR003961">
    <property type="entry name" value="FN3_dom"/>
</dbReference>
<evidence type="ECO:0000313" key="4">
    <source>
        <dbReference type="Proteomes" id="UP000318528"/>
    </source>
</evidence>
<dbReference type="Proteomes" id="UP000318528">
    <property type="component" value="Unassembled WGS sequence"/>
</dbReference>
<dbReference type="Gene3D" id="2.60.40.10">
    <property type="entry name" value="Immunoglobulins"/>
    <property type="match status" value="2"/>
</dbReference>
<name>A0A553BUC0_9FLAO</name>
<dbReference type="InterPro" id="IPR013783">
    <property type="entry name" value="Ig-like_fold"/>
</dbReference>
<proteinExistence type="predicted"/>
<dbReference type="Proteomes" id="UP000318669">
    <property type="component" value="Unassembled WGS sequence"/>
</dbReference>
<dbReference type="PROSITE" id="PS51257">
    <property type="entry name" value="PROKAR_LIPOPROTEIN"/>
    <property type="match status" value="1"/>
</dbReference>
<dbReference type="OrthoDB" id="789771at2"/>
<evidence type="ECO:0000313" key="5">
    <source>
        <dbReference type="Proteomes" id="UP000318669"/>
    </source>
</evidence>
<gene>
    <name evidence="3" type="ORF">FNW11_04425</name>
    <name evidence="2" type="ORF">FNW12_05390</name>
</gene>
<evidence type="ECO:0000313" key="3">
    <source>
        <dbReference type="EMBL" id="TRX11825.1"/>
    </source>
</evidence>
<comment type="caution">
    <text evidence="3">The sequence shown here is derived from an EMBL/GenBank/DDBJ whole genome shotgun (WGS) entry which is preliminary data.</text>
</comment>
<dbReference type="EMBL" id="VJZL01000005">
    <property type="protein sequence ID" value="TRX11825.1"/>
    <property type="molecule type" value="Genomic_DNA"/>
</dbReference>
<dbReference type="SUPFAM" id="SSF49265">
    <property type="entry name" value="Fibronectin type III"/>
    <property type="match status" value="1"/>
</dbReference>
<sequence>MKKFIYVAVIGFLLISCGGGDDPVPTPKNEAPTVPTLVAPANNKLCVDNLVSFQWNVSTDSNNDPITYQIQVAKDNQFLQIVKTLEGPANSQNILLEKGVAYYWRVKATDNKSLSSDYSSVYNFYTQGEAVVNHLPFSPELVQPVLNAVLNTATATLKWNASDVDVNDILVFDVYFGTDNPPISKVSENLATNTLDVPVVPSKEYYWKVVVKDDKGGETIGQTWKFKTN</sequence>
<dbReference type="EMBL" id="VJZN01000007">
    <property type="protein sequence ID" value="TRX07696.1"/>
    <property type="molecule type" value="Genomic_DNA"/>
</dbReference>
<evidence type="ECO:0000259" key="1">
    <source>
        <dbReference type="PROSITE" id="PS50853"/>
    </source>
</evidence>